<dbReference type="EMBL" id="BAAFSF010000004">
    <property type="protein sequence ID" value="GAB1251997.1"/>
    <property type="molecule type" value="Genomic_DNA"/>
</dbReference>
<dbReference type="RefSeq" id="WP_411915768.1">
    <property type="nucleotide sequence ID" value="NZ_BAAFSF010000004.1"/>
</dbReference>
<protein>
    <recommendedName>
        <fullName evidence="4">Outer membrane protein beta-barrel domain-containing protein</fullName>
    </recommendedName>
</protein>
<comment type="caution">
    <text evidence="2">The sequence shown here is derived from an EMBL/GenBank/DDBJ whole genome shotgun (WGS) entry which is preliminary data.</text>
</comment>
<dbReference type="Proteomes" id="UP001628220">
    <property type="component" value="Unassembled WGS sequence"/>
</dbReference>
<feature type="signal peptide" evidence="1">
    <location>
        <begin position="1"/>
        <end position="24"/>
    </location>
</feature>
<evidence type="ECO:0000313" key="2">
    <source>
        <dbReference type="EMBL" id="GAB1251997.1"/>
    </source>
</evidence>
<proteinExistence type="predicted"/>
<dbReference type="SUPFAM" id="SSF56925">
    <property type="entry name" value="OMPA-like"/>
    <property type="match status" value="1"/>
</dbReference>
<dbReference type="InterPro" id="IPR011250">
    <property type="entry name" value="OMP/PagP_B-barrel"/>
</dbReference>
<evidence type="ECO:0000313" key="3">
    <source>
        <dbReference type="Proteomes" id="UP001628220"/>
    </source>
</evidence>
<evidence type="ECO:0008006" key="4">
    <source>
        <dbReference type="Google" id="ProtNLM"/>
    </source>
</evidence>
<keyword evidence="3" id="KW-1185">Reference proteome</keyword>
<reference evidence="2 3" key="1">
    <citation type="journal article" date="2025" name="Int. J. Syst. Evol. Microbiol.">
        <title>Desulfovibrio falkowii sp. nov., Porphyromonas miyakawae sp. nov., Mediterraneibacter flintii sp. nov. and Owariibacterium komagatae gen. nov., sp. nov., isolated from human faeces.</title>
        <authorList>
            <person name="Hamaguchi T."/>
            <person name="Ohara M."/>
            <person name="Hisatomi A."/>
            <person name="Sekiguchi K."/>
            <person name="Takeda J.I."/>
            <person name="Ueyama J."/>
            <person name="Ito M."/>
            <person name="Nishiwaki H."/>
            <person name="Ogi T."/>
            <person name="Hirayama M."/>
            <person name="Ohkuma M."/>
            <person name="Sakamoto M."/>
            <person name="Ohno K."/>
        </authorList>
    </citation>
    <scope>NUCLEOTIDE SEQUENCE [LARGE SCALE GENOMIC DNA]</scope>
    <source>
        <strain evidence="2 3">13CB11C</strain>
    </source>
</reference>
<keyword evidence="1" id="KW-0732">Signal</keyword>
<gene>
    <name evidence="2" type="ORF">Tsumi_11030</name>
</gene>
<accession>A0ABQ0E2W7</accession>
<organism evidence="2 3">
    <name type="scientific">Porphyromonas miyakawae</name>
    <dbReference type="NCBI Taxonomy" id="3137470"/>
    <lineage>
        <taxon>Bacteria</taxon>
        <taxon>Pseudomonadati</taxon>
        <taxon>Bacteroidota</taxon>
        <taxon>Bacteroidia</taxon>
        <taxon>Bacteroidales</taxon>
        <taxon>Porphyromonadaceae</taxon>
        <taxon>Porphyromonas</taxon>
    </lineage>
</organism>
<evidence type="ECO:0000256" key="1">
    <source>
        <dbReference type="SAM" id="SignalP"/>
    </source>
</evidence>
<dbReference type="Gene3D" id="2.40.160.20">
    <property type="match status" value="1"/>
</dbReference>
<feature type="chain" id="PRO_5046690306" description="Outer membrane protein beta-barrel domain-containing protein" evidence="1">
    <location>
        <begin position="25"/>
        <end position="188"/>
    </location>
</feature>
<name>A0ABQ0E2W7_9PORP</name>
<sequence>MKKVLLFIITAATLSFCGIRQANAQEIFHKGNQTASLLVGLGVYNDGIPPILLSYEYCVADNLINGNNGSIGVGAEGGYFALKYGNKTVHSWIHSGLVGGRASFHYQFVNKLDTYAGLFLGAILTGGSTTSIDLGDQNIKKNKSSDVSAAFGWGIHVGARYYFTPNFAVNAELGYGFSIANLGVTFRF</sequence>